<keyword evidence="2" id="KW-0805">Transcription regulation</keyword>
<evidence type="ECO:0000313" key="7">
    <source>
        <dbReference type="Proteomes" id="UP000182284"/>
    </source>
</evidence>
<organism evidence="6 7">
    <name type="scientific">Celeribacter baekdonensis</name>
    <dbReference type="NCBI Taxonomy" id="875171"/>
    <lineage>
        <taxon>Bacteria</taxon>
        <taxon>Pseudomonadati</taxon>
        <taxon>Pseudomonadota</taxon>
        <taxon>Alphaproteobacteria</taxon>
        <taxon>Rhodobacterales</taxon>
        <taxon>Roseobacteraceae</taxon>
        <taxon>Celeribacter</taxon>
    </lineage>
</organism>
<dbReference type="OrthoDB" id="528082at2"/>
<dbReference type="Gene3D" id="1.10.10.10">
    <property type="entry name" value="Winged helix-like DNA-binding domain superfamily/Winged helix DNA-binding domain"/>
    <property type="match status" value="1"/>
</dbReference>
<evidence type="ECO:0000259" key="5">
    <source>
        <dbReference type="PROSITE" id="PS50931"/>
    </source>
</evidence>
<dbReference type="AlphaFoldDB" id="A0A1G7JGT6"/>
<dbReference type="Gene3D" id="3.40.190.10">
    <property type="entry name" value="Periplasmic binding protein-like II"/>
    <property type="match status" value="2"/>
</dbReference>
<evidence type="ECO:0000313" key="6">
    <source>
        <dbReference type="EMBL" id="SDF24128.1"/>
    </source>
</evidence>
<dbReference type="RefSeq" id="WP_074642724.1">
    <property type="nucleotide sequence ID" value="NZ_FNBL01000003.1"/>
</dbReference>
<dbReference type="PANTHER" id="PTHR30118:SF15">
    <property type="entry name" value="TRANSCRIPTIONAL REGULATORY PROTEIN"/>
    <property type="match status" value="1"/>
</dbReference>
<reference evidence="6 7" key="1">
    <citation type="submission" date="2016-10" db="EMBL/GenBank/DDBJ databases">
        <authorList>
            <person name="de Groot N.N."/>
        </authorList>
    </citation>
    <scope>NUCLEOTIDE SEQUENCE [LARGE SCALE GENOMIC DNA]</scope>
    <source>
        <strain evidence="6 7">DSM 27375</strain>
    </source>
</reference>
<dbReference type="Pfam" id="PF00126">
    <property type="entry name" value="HTH_1"/>
    <property type="match status" value="1"/>
</dbReference>
<dbReference type="InterPro" id="IPR036390">
    <property type="entry name" value="WH_DNA-bd_sf"/>
</dbReference>
<dbReference type="InterPro" id="IPR050389">
    <property type="entry name" value="LysR-type_TF"/>
</dbReference>
<dbReference type="SUPFAM" id="SSF46785">
    <property type="entry name" value="Winged helix' DNA-binding domain"/>
    <property type="match status" value="1"/>
</dbReference>
<dbReference type="Proteomes" id="UP000182284">
    <property type="component" value="Unassembled WGS sequence"/>
</dbReference>
<dbReference type="InterPro" id="IPR000847">
    <property type="entry name" value="LysR_HTH_N"/>
</dbReference>
<dbReference type="Pfam" id="PF03466">
    <property type="entry name" value="LysR_substrate"/>
    <property type="match status" value="1"/>
</dbReference>
<keyword evidence="3" id="KW-0238">DNA-binding</keyword>
<dbReference type="PROSITE" id="PS50931">
    <property type="entry name" value="HTH_LYSR"/>
    <property type="match status" value="1"/>
</dbReference>
<feature type="domain" description="HTH lysR-type" evidence="5">
    <location>
        <begin position="7"/>
        <end position="64"/>
    </location>
</feature>
<evidence type="ECO:0000256" key="1">
    <source>
        <dbReference type="ARBA" id="ARBA00009437"/>
    </source>
</evidence>
<dbReference type="PANTHER" id="PTHR30118">
    <property type="entry name" value="HTH-TYPE TRANSCRIPTIONAL REGULATOR LEUO-RELATED"/>
    <property type="match status" value="1"/>
</dbReference>
<dbReference type="SUPFAM" id="SSF53850">
    <property type="entry name" value="Periplasmic binding protein-like II"/>
    <property type="match status" value="1"/>
</dbReference>
<name>A0A1G7JGT6_9RHOB</name>
<comment type="similarity">
    <text evidence="1">Belongs to the LysR transcriptional regulatory family.</text>
</comment>
<evidence type="ECO:0000256" key="4">
    <source>
        <dbReference type="ARBA" id="ARBA00023163"/>
    </source>
</evidence>
<proteinExistence type="inferred from homology"/>
<evidence type="ECO:0000256" key="3">
    <source>
        <dbReference type="ARBA" id="ARBA00023125"/>
    </source>
</evidence>
<evidence type="ECO:0000256" key="2">
    <source>
        <dbReference type="ARBA" id="ARBA00023015"/>
    </source>
</evidence>
<accession>A0A1G7JGT6</accession>
<dbReference type="GO" id="GO:0003700">
    <property type="term" value="F:DNA-binding transcription factor activity"/>
    <property type="evidence" value="ECO:0007669"/>
    <property type="project" value="InterPro"/>
</dbReference>
<dbReference type="InterPro" id="IPR005119">
    <property type="entry name" value="LysR_subst-bd"/>
</dbReference>
<gene>
    <name evidence="6" type="ORF">SAMN04488117_10377</name>
</gene>
<dbReference type="InterPro" id="IPR036388">
    <property type="entry name" value="WH-like_DNA-bd_sf"/>
</dbReference>
<sequence length="308" mass="33996">MNGGKPLTTRDLHVLLHLLEERSVTRTAEALDLNQPYVSLVLKRLREATGDPILVRSGAKLVLTVRGERMIAPLRNVLNGIDAVVGPPADFDPLTATGEFRIASADCMEAIILPSLIARLQTTAPGMRVVVRAIDQAFYYADALERDELDVVISNWPGAPQHLKTMRLLSEEVVCLFGPEHPFAGQDQITLEDYLAADHLAPVARSKSDPGPIDSHLADAGLKRDIRVMLPEFNLIPHMLLKGQLVFTSSANFAQYQCAILPLSNLPAPEQCGTLDFYLLWHERAQEDARNTWLRQQVMAVARGLKSA</sequence>
<protein>
    <submittedName>
        <fullName evidence="6">Transcriptional regulator, LysR family</fullName>
    </submittedName>
</protein>
<dbReference type="EMBL" id="FNBL01000003">
    <property type="protein sequence ID" value="SDF24128.1"/>
    <property type="molecule type" value="Genomic_DNA"/>
</dbReference>
<keyword evidence="4" id="KW-0804">Transcription</keyword>
<dbReference type="GO" id="GO:0003677">
    <property type="term" value="F:DNA binding"/>
    <property type="evidence" value="ECO:0007669"/>
    <property type="project" value="UniProtKB-KW"/>
</dbReference>